<feature type="region of interest" description="Disordered" evidence="1">
    <location>
        <begin position="104"/>
        <end position="127"/>
    </location>
</feature>
<name>A0A182FXY7_ANOAL</name>
<sequence>MDTSYPIDGLIFWLRFSCLIGALLCCVCYCCSKRPDNDMEATHNAITSTTHRTINAGQIQFPDAALTLEHPSSAAAYPVVPLPYPTSHYHTNSNPFLLLTPPSALNQSDGTEGMLSPNIASMDNPPS</sequence>
<dbReference type="AlphaFoldDB" id="A0A182FXY7"/>
<proteinExistence type="predicted"/>
<dbReference type="Proteomes" id="UP000069272">
    <property type="component" value="Chromosome 3L"/>
</dbReference>
<evidence type="ECO:0000256" key="2">
    <source>
        <dbReference type="SAM" id="Phobius"/>
    </source>
</evidence>
<reference evidence="3" key="2">
    <citation type="submission" date="2022-08" db="UniProtKB">
        <authorList>
            <consortium name="EnsemblMetazoa"/>
        </authorList>
    </citation>
    <scope>IDENTIFICATION</scope>
    <source>
        <strain evidence="3">STECLA/ALBI9_A</strain>
    </source>
</reference>
<organism evidence="3 4">
    <name type="scientific">Anopheles albimanus</name>
    <name type="common">New world malaria mosquito</name>
    <dbReference type="NCBI Taxonomy" id="7167"/>
    <lineage>
        <taxon>Eukaryota</taxon>
        <taxon>Metazoa</taxon>
        <taxon>Ecdysozoa</taxon>
        <taxon>Arthropoda</taxon>
        <taxon>Hexapoda</taxon>
        <taxon>Insecta</taxon>
        <taxon>Pterygota</taxon>
        <taxon>Neoptera</taxon>
        <taxon>Endopterygota</taxon>
        <taxon>Diptera</taxon>
        <taxon>Nematocera</taxon>
        <taxon>Culicoidea</taxon>
        <taxon>Culicidae</taxon>
        <taxon>Anophelinae</taxon>
        <taxon>Anopheles</taxon>
    </lineage>
</organism>
<keyword evidence="2" id="KW-0812">Transmembrane</keyword>
<dbReference type="VEuPathDB" id="VectorBase:AALB014496"/>
<reference evidence="3 4" key="1">
    <citation type="journal article" date="2017" name="G3 (Bethesda)">
        <title>The Physical Genome Mapping of Anopheles albimanus Corrected Scaffold Misassemblies and Identified Interarm Rearrangements in Genus Anopheles.</title>
        <authorList>
            <person name="Artemov G.N."/>
            <person name="Peery A.N."/>
            <person name="Jiang X."/>
            <person name="Tu Z."/>
            <person name="Stegniy V.N."/>
            <person name="Sharakhova M.V."/>
            <person name="Sharakhov I.V."/>
        </authorList>
    </citation>
    <scope>NUCLEOTIDE SEQUENCE [LARGE SCALE GENOMIC DNA]</scope>
    <source>
        <strain evidence="3 4">ALBI9_A</strain>
    </source>
</reference>
<feature type="transmembrane region" description="Helical" evidence="2">
    <location>
        <begin position="12"/>
        <end position="31"/>
    </location>
</feature>
<evidence type="ECO:0000313" key="4">
    <source>
        <dbReference type="Proteomes" id="UP000069272"/>
    </source>
</evidence>
<evidence type="ECO:0000256" key="1">
    <source>
        <dbReference type="SAM" id="MobiDB-lite"/>
    </source>
</evidence>
<keyword evidence="2" id="KW-0472">Membrane</keyword>
<keyword evidence="2" id="KW-1133">Transmembrane helix</keyword>
<protein>
    <submittedName>
        <fullName evidence="3">Uncharacterized protein</fullName>
    </submittedName>
</protein>
<keyword evidence="4" id="KW-1185">Reference proteome</keyword>
<evidence type="ECO:0000313" key="3">
    <source>
        <dbReference type="EnsemblMetazoa" id="AALB014496-PA"/>
    </source>
</evidence>
<accession>A0A182FXY7</accession>
<dbReference type="EnsemblMetazoa" id="AALB014496-RA">
    <property type="protein sequence ID" value="AALB014496-PA"/>
    <property type="gene ID" value="AALB014496"/>
</dbReference>